<dbReference type="AlphaFoldDB" id="A0A437J9Q9"/>
<sequence>MTDAATPGRGRPLRFLLLVLLCWAGGRVAMTQDWGAESHHPPTRLFAEAQQAASPAVGFSVSVDRASAVASRAPRPSTALSMTVRPRALRPPSAVSTGGGAMQAGPLLDYMRFSVAFANRTPAPAIVGGPQPIADIPGRGMAMPLPGTAFTPAAPPTNRLNASAWLFWRDAGGGALAAGAGQLGGAQAGVRIAYALTPAQPERLALYARATSALRRPHAHEAALGLAFQPSARVPLRLTVERRANLGDGGRNAFATGVIGGFGPVAVTTDATVEAYGQAGIVGLARRDAYVDGKVSVMHALPGIAPVAAGFSLSGGAQPQVARLDIGPQLSARLRLGGNPARISAEWRERIAGNARPGSGLAVTLAADF</sequence>
<evidence type="ECO:0000313" key="1">
    <source>
        <dbReference type="EMBL" id="RVT42204.1"/>
    </source>
</evidence>
<comment type="caution">
    <text evidence="1">The sequence shown here is derived from an EMBL/GenBank/DDBJ whole genome shotgun (WGS) entry which is preliminary data.</text>
</comment>
<organism evidence="1 2">
    <name type="scientific">Sphingobium algorifonticola</name>
    <dbReference type="NCBI Taxonomy" id="2008318"/>
    <lineage>
        <taxon>Bacteria</taxon>
        <taxon>Pseudomonadati</taxon>
        <taxon>Pseudomonadota</taxon>
        <taxon>Alphaproteobacteria</taxon>
        <taxon>Sphingomonadales</taxon>
        <taxon>Sphingomonadaceae</taxon>
        <taxon>Sphingobium</taxon>
    </lineage>
</organism>
<dbReference type="EMBL" id="RZUL01000002">
    <property type="protein sequence ID" value="RVT42204.1"/>
    <property type="molecule type" value="Genomic_DNA"/>
</dbReference>
<proteinExistence type="predicted"/>
<gene>
    <name evidence="1" type="ORF">ENE74_08320</name>
</gene>
<dbReference type="Proteomes" id="UP000282977">
    <property type="component" value="Unassembled WGS sequence"/>
</dbReference>
<reference evidence="1 2" key="1">
    <citation type="submission" date="2019-01" db="EMBL/GenBank/DDBJ databases">
        <authorList>
            <person name="Chen W.-M."/>
        </authorList>
    </citation>
    <scope>NUCLEOTIDE SEQUENCE [LARGE SCALE GENOMIC DNA]</scope>
    <source>
        <strain evidence="1 2">TLA-22</strain>
    </source>
</reference>
<protein>
    <submittedName>
        <fullName evidence="1">Uncharacterized protein</fullName>
    </submittedName>
</protein>
<name>A0A437J9Q9_9SPHN</name>
<accession>A0A437J9Q9</accession>
<dbReference type="RefSeq" id="WP_127690381.1">
    <property type="nucleotide sequence ID" value="NZ_RZUL01000002.1"/>
</dbReference>
<evidence type="ECO:0000313" key="2">
    <source>
        <dbReference type="Proteomes" id="UP000282977"/>
    </source>
</evidence>
<dbReference type="OrthoDB" id="7427399at2"/>
<keyword evidence="2" id="KW-1185">Reference proteome</keyword>